<reference evidence="1 2" key="1">
    <citation type="submission" date="2012-10" db="EMBL/GenBank/DDBJ databases">
        <title>Complete genome sequence of Moumouvirus goulette.</title>
        <authorList>
            <person name="Fournous G."/>
            <person name="Bougalmi M."/>
            <person name="Colson P."/>
        </authorList>
    </citation>
    <scope>NUCLEOTIDE SEQUENCE [LARGE SCALE GENOMIC DNA]</scope>
</reference>
<evidence type="ECO:0000313" key="1">
    <source>
        <dbReference type="EMBL" id="AGF85014.1"/>
    </source>
</evidence>
<dbReference type="Pfam" id="PF00023">
    <property type="entry name" value="Ank"/>
    <property type="match status" value="1"/>
</dbReference>
<dbReference type="PROSITE" id="PS50088">
    <property type="entry name" value="ANK_REPEAT"/>
    <property type="match status" value="1"/>
</dbReference>
<proteinExistence type="predicted"/>
<keyword evidence="2" id="KW-1185">Reference proteome</keyword>
<evidence type="ECO:0000313" key="2">
    <source>
        <dbReference type="Proteomes" id="UP000241071"/>
    </source>
</evidence>
<dbReference type="Gene3D" id="1.25.40.20">
    <property type="entry name" value="Ankyrin repeat-containing domain"/>
    <property type="match status" value="1"/>
</dbReference>
<protein>
    <submittedName>
        <fullName evidence="1">Repeat protein</fullName>
    </submittedName>
</protein>
<dbReference type="SUPFAM" id="SSF48403">
    <property type="entry name" value="Ankyrin repeat"/>
    <property type="match status" value="1"/>
</dbReference>
<sequence>MVGPNTDDFIILTEKFNVFNILNRIKKYNDLELFYRHLHNNPDEKYIKNNNREILLIHIIKNMHLYKQDILEGLLTGLITKFDNDNQINEQDENGWTALMHACNQISNKNGFITVKLLLEMGANSSIRNNNNENAFNILMEYKNIVGPNIIKTARMLKAYDDN</sequence>
<dbReference type="EMBL" id="KC008572">
    <property type="protein sequence ID" value="AGF85014.1"/>
    <property type="molecule type" value="Genomic_DNA"/>
</dbReference>
<organism evidence="1 2">
    <name type="scientific">Moumouvirus goulette</name>
    <dbReference type="NCBI Taxonomy" id="1247379"/>
    <lineage>
        <taxon>Viruses</taxon>
        <taxon>Varidnaviria</taxon>
        <taxon>Bamfordvirae</taxon>
        <taxon>Nucleocytoviricota</taxon>
        <taxon>Megaviricetes</taxon>
        <taxon>Imitervirales</taxon>
        <taxon>Mimiviridae</taxon>
        <taxon>Megamimivirinae</taxon>
        <taxon>Moumouvirus</taxon>
        <taxon>Moumouvirus goulettemassiliense</taxon>
    </lineage>
</organism>
<accession>M1PAY0</accession>
<dbReference type="InterPro" id="IPR002110">
    <property type="entry name" value="Ankyrin_rpt"/>
</dbReference>
<dbReference type="InterPro" id="IPR036770">
    <property type="entry name" value="Ankyrin_rpt-contain_sf"/>
</dbReference>
<dbReference type="Proteomes" id="UP000241071">
    <property type="component" value="Segment"/>
</dbReference>
<gene>
    <name evidence="1" type="ORF">glt_00205</name>
</gene>
<name>M1PAY0_9VIRU</name>